<feature type="non-terminal residue" evidence="2">
    <location>
        <position position="1"/>
    </location>
</feature>
<dbReference type="GO" id="GO:0004550">
    <property type="term" value="F:nucleoside diphosphate kinase activity"/>
    <property type="evidence" value="ECO:0007669"/>
    <property type="project" value="UniProtKB-EC"/>
</dbReference>
<feature type="region of interest" description="Disordered" evidence="1">
    <location>
        <begin position="26"/>
        <end position="113"/>
    </location>
</feature>
<feature type="compositionally biased region" description="Basic and acidic residues" evidence="1">
    <location>
        <begin position="86"/>
        <end position="105"/>
    </location>
</feature>
<feature type="compositionally biased region" description="Basic and acidic residues" evidence="1">
    <location>
        <begin position="26"/>
        <end position="38"/>
    </location>
</feature>
<evidence type="ECO:0000256" key="1">
    <source>
        <dbReference type="SAM" id="MobiDB-lite"/>
    </source>
</evidence>
<dbReference type="EMBL" id="CADCUA010000123">
    <property type="protein sequence ID" value="CAA9306295.1"/>
    <property type="molecule type" value="Genomic_DNA"/>
</dbReference>
<keyword evidence="2" id="KW-0418">Kinase</keyword>
<feature type="non-terminal residue" evidence="2">
    <location>
        <position position="141"/>
    </location>
</feature>
<dbReference type="EC" id="2.7.4.6" evidence="2"/>
<gene>
    <name evidence="2" type="ORF">AVDCRST_MAG71-403</name>
</gene>
<keyword evidence="2" id="KW-0808">Transferase</keyword>
<evidence type="ECO:0000313" key="2">
    <source>
        <dbReference type="EMBL" id="CAA9306295.1"/>
    </source>
</evidence>
<sequence>GARAHSFHHQARRGCQERRWRDLFPLREGRPSGRRCEDEAPLPSGSRRLLRRPPRAPVLQRTGRVHDLGPGDDPGAAGRRCGSQEPRAHGRDEPQGRGCRHDSRGFRGQHRRQCRARLRQRRECRDRSRIFLSVHGRLSAL</sequence>
<organism evidence="2">
    <name type="scientific">uncultured Lysobacter sp</name>
    <dbReference type="NCBI Taxonomy" id="271060"/>
    <lineage>
        <taxon>Bacteria</taxon>
        <taxon>Pseudomonadati</taxon>
        <taxon>Pseudomonadota</taxon>
        <taxon>Gammaproteobacteria</taxon>
        <taxon>Lysobacterales</taxon>
        <taxon>Lysobacteraceae</taxon>
        <taxon>Lysobacter</taxon>
        <taxon>environmental samples</taxon>
    </lineage>
</organism>
<protein>
    <submittedName>
        <fullName evidence="2">Nucleoside diphosphate kinase</fullName>
        <ecNumber evidence="2">2.7.4.6</ecNumber>
    </submittedName>
</protein>
<accession>A0A6J4KJ12</accession>
<feature type="compositionally biased region" description="Low complexity" evidence="1">
    <location>
        <begin position="71"/>
        <end position="80"/>
    </location>
</feature>
<proteinExistence type="predicted"/>
<reference evidence="2" key="1">
    <citation type="submission" date="2020-02" db="EMBL/GenBank/DDBJ databases">
        <authorList>
            <person name="Meier V. D."/>
        </authorList>
    </citation>
    <scope>NUCLEOTIDE SEQUENCE</scope>
    <source>
        <strain evidence="2">AVDCRST_MAG71</strain>
    </source>
</reference>
<name>A0A6J4KJ12_9GAMM</name>
<dbReference type="AlphaFoldDB" id="A0A6J4KJ12"/>